<dbReference type="CDD" id="cd01392">
    <property type="entry name" value="HTH_LacI"/>
    <property type="match status" value="1"/>
</dbReference>
<dbReference type="InterPro" id="IPR046335">
    <property type="entry name" value="LacI/GalR-like_sensor"/>
</dbReference>
<dbReference type="InterPro" id="IPR010982">
    <property type="entry name" value="Lambda_DNA-bd_dom_sf"/>
</dbReference>
<dbReference type="Gene3D" id="3.40.50.2300">
    <property type="match status" value="2"/>
</dbReference>
<reference evidence="6 7" key="1">
    <citation type="submission" date="2015-03" db="EMBL/GenBank/DDBJ databases">
        <title>Draft genome sequence of Luteibacter yeojuensis strain SU11.</title>
        <authorList>
            <person name="Sulaiman J."/>
            <person name="Priya K."/>
            <person name="Chan K.-G."/>
        </authorList>
    </citation>
    <scope>NUCLEOTIDE SEQUENCE [LARGE SCALE GENOMIC DNA]</scope>
    <source>
        <strain evidence="6 7">SU11</strain>
    </source>
</reference>
<dbReference type="SUPFAM" id="SSF53822">
    <property type="entry name" value="Periplasmic binding protein-like I"/>
    <property type="match status" value="1"/>
</dbReference>
<dbReference type="InterPro" id="IPR028082">
    <property type="entry name" value="Peripla_BP_I"/>
</dbReference>
<dbReference type="EMBL" id="JZRB01000007">
    <property type="protein sequence ID" value="KJV36546.1"/>
    <property type="molecule type" value="Genomic_DNA"/>
</dbReference>
<organism evidence="6 7">
    <name type="scientific">Luteibacter yeojuensis</name>
    <dbReference type="NCBI Taxonomy" id="345309"/>
    <lineage>
        <taxon>Bacteria</taxon>
        <taxon>Pseudomonadati</taxon>
        <taxon>Pseudomonadota</taxon>
        <taxon>Gammaproteobacteria</taxon>
        <taxon>Lysobacterales</taxon>
        <taxon>Rhodanobacteraceae</taxon>
        <taxon>Luteibacter</taxon>
    </lineage>
</organism>
<dbReference type="GO" id="GO:0003700">
    <property type="term" value="F:DNA-binding transcription factor activity"/>
    <property type="evidence" value="ECO:0007669"/>
    <property type="project" value="TreeGrafter"/>
</dbReference>
<dbReference type="GO" id="GO:0000976">
    <property type="term" value="F:transcription cis-regulatory region binding"/>
    <property type="evidence" value="ECO:0007669"/>
    <property type="project" value="TreeGrafter"/>
</dbReference>
<dbReference type="AlphaFoldDB" id="A0A0F3KZH2"/>
<evidence type="ECO:0000313" key="6">
    <source>
        <dbReference type="EMBL" id="KJV36546.1"/>
    </source>
</evidence>
<dbReference type="PATRIC" id="fig|345309.4.peg.3834"/>
<evidence type="ECO:0000256" key="4">
    <source>
        <dbReference type="ARBA" id="ARBA00023163"/>
    </source>
</evidence>
<dbReference type="PANTHER" id="PTHR30146">
    <property type="entry name" value="LACI-RELATED TRANSCRIPTIONAL REPRESSOR"/>
    <property type="match status" value="1"/>
</dbReference>
<dbReference type="PROSITE" id="PS50932">
    <property type="entry name" value="HTH_LACI_2"/>
    <property type="match status" value="1"/>
</dbReference>
<sequence length="330" mass="34864">MANVSVASVSRALNGHGGVTAETQKRIREVAARLRYVPHSAARSLITRRTQTIGALLPDLHGAFFSELIRGIDLAARARGLYLLVSSSHGDATEAAIALRAMQGRVDGLLVMSPHADAAFLDENLPIILPTVLINSHVRSERHAALDVDDFGGAKAMVDHLLAGGRKRIVFIAGPAVNHDVEERARGYREALAAAGLGDTAVVLQGDFTEASGYRMAKEALAMSPRPDAIFAANDMMAIGALSALAEAGVATPGDIAVTGFDDIPMARYVSPPLTTVRVRIAELGEAAMDRLARMIEAPEDAAPEPRVVVGTELVVRASCGASDQARRRN</sequence>
<dbReference type="InterPro" id="IPR000843">
    <property type="entry name" value="HTH_LacI"/>
</dbReference>
<dbReference type="Pfam" id="PF13377">
    <property type="entry name" value="Peripla_BP_3"/>
    <property type="match status" value="1"/>
</dbReference>
<dbReference type="CDD" id="cd06267">
    <property type="entry name" value="PBP1_LacI_sugar_binding-like"/>
    <property type="match status" value="1"/>
</dbReference>
<name>A0A0F3KZH2_9GAMM</name>
<protein>
    <submittedName>
        <fullName evidence="6">LacI family transcriptional regulator</fullName>
    </submittedName>
</protein>
<evidence type="ECO:0000256" key="3">
    <source>
        <dbReference type="ARBA" id="ARBA00023125"/>
    </source>
</evidence>
<evidence type="ECO:0000256" key="1">
    <source>
        <dbReference type="ARBA" id="ARBA00022491"/>
    </source>
</evidence>
<dbReference type="SMART" id="SM00354">
    <property type="entry name" value="HTH_LACI"/>
    <property type="match status" value="1"/>
</dbReference>
<evidence type="ECO:0000313" key="7">
    <source>
        <dbReference type="Proteomes" id="UP000033651"/>
    </source>
</evidence>
<dbReference type="PANTHER" id="PTHR30146:SF151">
    <property type="entry name" value="HTH-TYPE TRANSCRIPTIONAL REPRESSOR CYTR"/>
    <property type="match status" value="1"/>
</dbReference>
<accession>A0A0F3KZH2</accession>
<keyword evidence="1" id="KW-0678">Repressor</keyword>
<keyword evidence="4" id="KW-0804">Transcription</keyword>
<keyword evidence="3" id="KW-0238">DNA-binding</keyword>
<keyword evidence="2" id="KW-0805">Transcription regulation</keyword>
<proteinExistence type="predicted"/>
<evidence type="ECO:0000256" key="2">
    <source>
        <dbReference type="ARBA" id="ARBA00023015"/>
    </source>
</evidence>
<dbReference type="Proteomes" id="UP000033651">
    <property type="component" value="Unassembled WGS sequence"/>
</dbReference>
<dbReference type="Pfam" id="PF00356">
    <property type="entry name" value="LacI"/>
    <property type="match status" value="1"/>
</dbReference>
<keyword evidence="7" id="KW-1185">Reference proteome</keyword>
<dbReference type="Gene3D" id="1.10.260.40">
    <property type="entry name" value="lambda repressor-like DNA-binding domains"/>
    <property type="match status" value="1"/>
</dbReference>
<feature type="domain" description="HTH lacI-type" evidence="5">
    <location>
        <begin position="1"/>
        <end position="47"/>
    </location>
</feature>
<gene>
    <name evidence="6" type="ORF">VI08_04150</name>
</gene>
<evidence type="ECO:0000259" key="5">
    <source>
        <dbReference type="PROSITE" id="PS50932"/>
    </source>
</evidence>
<dbReference type="SUPFAM" id="SSF47413">
    <property type="entry name" value="lambda repressor-like DNA-binding domains"/>
    <property type="match status" value="1"/>
</dbReference>
<comment type="caution">
    <text evidence="6">The sequence shown here is derived from an EMBL/GenBank/DDBJ whole genome shotgun (WGS) entry which is preliminary data.</text>
</comment>